<gene>
    <name evidence="1" type="ORF">S03H2_45889</name>
</gene>
<reference evidence="1" key="1">
    <citation type="journal article" date="2014" name="Front. Microbiol.">
        <title>High frequency of phylogenetically diverse reductive dehalogenase-homologous genes in deep subseafloor sedimentary metagenomes.</title>
        <authorList>
            <person name="Kawai M."/>
            <person name="Futagami T."/>
            <person name="Toyoda A."/>
            <person name="Takaki Y."/>
            <person name="Nishi S."/>
            <person name="Hori S."/>
            <person name="Arai W."/>
            <person name="Tsubouchi T."/>
            <person name="Morono Y."/>
            <person name="Uchiyama I."/>
            <person name="Ito T."/>
            <person name="Fujiyama A."/>
            <person name="Inagaki F."/>
            <person name="Takami H."/>
        </authorList>
    </citation>
    <scope>NUCLEOTIDE SEQUENCE</scope>
    <source>
        <strain evidence="1">Expedition CK06-06</strain>
    </source>
</reference>
<dbReference type="AlphaFoldDB" id="X1HW40"/>
<feature type="non-terminal residue" evidence="1">
    <location>
        <position position="1"/>
    </location>
</feature>
<accession>X1HW40</accession>
<protein>
    <submittedName>
        <fullName evidence="1">Uncharacterized protein</fullName>
    </submittedName>
</protein>
<dbReference type="EMBL" id="BARU01028776">
    <property type="protein sequence ID" value="GAH74381.1"/>
    <property type="molecule type" value="Genomic_DNA"/>
</dbReference>
<comment type="caution">
    <text evidence="1">The sequence shown here is derived from an EMBL/GenBank/DDBJ whole genome shotgun (WGS) entry which is preliminary data.</text>
</comment>
<organism evidence="1">
    <name type="scientific">marine sediment metagenome</name>
    <dbReference type="NCBI Taxonomy" id="412755"/>
    <lineage>
        <taxon>unclassified sequences</taxon>
        <taxon>metagenomes</taxon>
        <taxon>ecological metagenomes</taxon>
    </lineage>
</organism>
<proteinExistence type="predicted"/>
<name>X1HW40_9ZZZZ</name>
<sequence>PDKIYLTEIENIISVFKEIYPWFKRVIEETKDGGYSLPEVLRDAYRSTLRVF</sequence>
<evidence type="ECO:0000313" key="1">
    <source>
        <dbReference type="EMBL" id="GAH74381.1"/>
    </source>
</evidence>